<gene>
    <name evidence="1" type="ORF">AWB80_02871</name>
</gene>
<reference evidence="1" key="1">
    <citation type="submission" date="2016-01" db="EMBL/GenBank/DDBJ databases">
        <authorList>
            <person name="Peeters C."/>
        </authorList>
    </citation>
    <scope>NUCLEOTIDE SEQUENCE [LARGE SCALE GENOMIC DNA]</scope>
    <source>
        <strain evidence="1">LMG 29323</strain>
    </source>
</reference>
<dbReference type="EMBL" id="FCOE02000008">
    <property type="protein sequence ID" value="SAK63482.1"/>
    <property type="molecule type" value="Genomic_DNA"/>
</dbReference>
<sequence length="92" mass="10299">MNAFGRWLRKVTGDVAPIVSEIEIASLHPGDLLIFHLPEQLSPDQVERLRADLTTRLPRTVNCCLMVGEDVRVDIVRVVDPTTRPMQRPIGG</sequence>
<organism evidence="1 2">
    <name type="scientific">Caballeronia pedi</name>
    <dbReference type="NCBI Taxonomy" id="1777141"/>
    <lineage>
        <taxon>Bacteria</taxon>
        <taxon>Pseudomonadati</taxon>
        <taxon>Pseudomonadota</taxon>
        <taxon>Betaproteobacteria</taxon>
        <taxon>Burkholderiales</taxon>
        <taxon>Burkholderiaceae</taxon>
        <taxon>Caballeronia</taxon>
    </lineage>
</organism>
<comment type="caution">
    <text evidence="1">The sequence shown here is derived from an EMBL/GenBank/DDBJ whole genome shotgun (WGS) entry which is preliminary data.</text>
</comment>
<dbReference type="STRING" id="1777141.AWB80_02871"/>
<keyword evidence="2" id="KW-1185">Reference proteome</keyword>
<dbReference type="AlphaFoldDB" id="A0A158B083"/>
<accession>A0A158B083</accession>
<dbReference type="Proteomes" id="UP000054911">
    <property type="component" value="Unassembled WGS sequence"/>
</dbReference>
<protein>
    <submittedName>
        <fullName evidence="1">Uncharacterized protein</fullName>
    </submittedName>
</protein>
<evidence type="ECO:0000313" key="2">
    <source>
        <dbReference type="Proteomes" id="UP000054911"/>
    </source>
</evidence>
<evidence type="ECO:0000313" key="1">
    <source>
        <dbReference type="EMBL" id="SAK63482.1"/>
    </source>
</evidence>
<proteinExistence type="predicted"/>
<dbReference type="RefSeq" id="WP_061175347.1">
    <property type="nucleotide sequence ID" value="NZ_FCOE02000008.1"/>
</dbReference>
<dbReference type="OrthoDB" id="9972422at2"/>
<name>A0A158B083_9BURK</name>